<sequence>MAEVQIGSLINKLLPLLDKEVREILKQFEEIHFLLKDADKREEEQGDNVRFGIKAWVQELREVAFQIEDLVTEYTHHVAEQPPDCDEGGFGECVRQIASFLFFCCSRLIQRHVLAVQIRQIKARFKEIHERGMTCGFLSSSEQGSTSIATQNVVPSYDPRQRSRYLPENELVGIESARDELVPVLLDKSSTSNVVMVIGIGGSGKTTPAQQVYDHPKGSF</sequence>
<dbReference type="GO" id="GO:0006952">
    <property type="term" value="P:defense response"/>
    <property type="evidence" value="ECO:0007669"/>
    <property type="project" value="UniProtKB-KW"/>
</dbReference>
<dbReference type="InterPro" id="IPR038005">
    <property type="entry name" value="RX-like_CC"/>
</dbReference>
<dbReference type="InterPro" id="IPR027417">
    <property type="entry name" value="P-loop_NTPase"/>
</dbReference>
<keyword evidence="6" id="KW-1185">Reference proteome</keyword>
<dbReference type="GO" id="GO:0000166">
    <property type="term" value="F:nucleotide binding"/>
    <property type="evidence" value="ECO:0007669"/>
    <property type="project" value="UniProtKB-KW"/>
</dbReference>
<dbReference type="CDD" id="cd14798">
    <property type="entry name" value="RX-CC_like"/>
    <property type="match status" value="1"/>
</dbReference>
<reference evidence="5" key="1">
    <citation type="submission" date="2023-07" db="EMBL/GenBank/DDBJ databases">
        <title>draft genome sequence of fig (Ficus carica).</title>
        <authorList>
            <person name="Takahashi T."/>
            <person name="Nishimura K."/>
        </authorList>
    </citation>
    <scope>NUCLEOTIDE SEQUENCE</scope>
</reference>
<comment type="caution">
    <text evidence="5">The sequence shown here is derived from an EMBL/GenBank/DDBJ whole genome shotgun (WGS) entry which is preliminary data.</text>
</comment>
<organism evidence="5 6">
    <name type="scientific">Ficus carica</name>
    <name type="common">Common fig</name>
    <dbReference type="NCBI Taxonomy" id="3494"/>
    <lineage>
        <taxon>Eukaryota</taxon>
        <taxon>Viridiplantae</taxon>
        <taxon>Streptophyta</taxon>
        <taxon>Embryophyta</taxon>
        <taxon>Tracheophyta</taxon>
        <taxon>Spermatophyta</taxon>
        <taxon>Magnoliopsida</taxon>
        <taxon>eudicotyledons</taxon>
        <taxon>Gunneridae</taxon>
        <taxon>Pentapetalae</taxon>
        <taxon>rosids</taxon>
        <taxon>fabids</taxon>
        <taxon>Rosales</taxon>
        <taxon>Moraceae</taxon>
        <taxon>Ficeae</taxon>
        <taxon>Ficus</taxon>
    </lineage>
</organism>
<keyword evidence="2" id="KW-0547">Nucleotide-binding</keyword>
<dbReference type="PANTHER" id="PTHR19338">
    <property type="entry name" value="TRANSLOCASE OF INNER MITOCHONDRIAL MEMBRANE 13 HOMOLOG"/>
    <property type="match status" value="1"/>
</dbReference>
<evidence type="ECO:0000313" key="6">
    <source>
        <dbReference type="Proteomes" id="UP001187192"/>
    </source>
</evidence>
<dbReference type="Gene3D" id="3.40.50.300">
    <property type="entry name" value="P-loop containing nucleotide triphosphate hydrolases"/>
    <property type="match status" value="1"/>
</dbReference>
<dbReference type="PANTHER" id="PTHR19338:SF32">
    <property type="entry name" value="OS06G0287500 PROTEIN"/>
    <property type="match status" value="1"/>
</dbReference>
<dbReference type="AlphaFoldDB" id="A0AA88JEG9"/>
<dbReference type="Pfam" id="PF18052">
    <property type="entry name" value="Rx_N"/>
    <property type="match status" value="1"/>
</dbReference>
<name>A0AA88JEG9_FICCA</name>
<dbReference type="EMBL" id="BTGU01000812">
    <property type="protein sequence ID" value="GMN69291.1"/>
    <property type="molecule type" value="Genomic_DNA"/>
</dbReference>
<dbReference type="SUPFAM" id="SSF52540">
    <property type="entry name" value="P-loop containing nucleoside triphosphate hydrolases"/>
    <property type="match status" value="1"/>
</dbReference>
<protein>
    <recommendedName>
        <fullName evidence="4">Disease resistance N-terminal domain-containing protein</fullName>
    </recommendedName>
</protein>
<dbReference type="InterPro" id="IPR041118">
    <property type="entry name" value="Rx_N"/>
</dbReference>
<keyword evidence="1" id="KW-0677">Repeat</keyword>
<gene>
    <name evidence="5" type="ORF">TIFTF001_038344</name>
</gene>
<feature type="domain" description="Disease resistance N-terminal" evidence="4">
    <location>
        <begin position="12"/>
        <end position="82"/>
    </location>
</feature>
<keyword evidence="3" id="KW-0611">Plant defense</keyword>
<dbReference type="Proteomes" id="UP001187192">
    <property type="component" value="Unassembled WGS sequence"/>
</dbReference>
<dbReference type="Gene3D" id="1.20.5.4130">
    <property type="match status" value="1"/>
</dbReference>
<proteinExistence type="predicted"/>
<evidence type="ECO:0000256" key="1">
    <source>
        <dbReference type="ARBA" id="ARBA00022737"/>
    </source>
</evidence>
<evidence type="ECO:0000256" key="3">
    <source>
        <dbReference type="ARBA" id="ARBA00022821"/>
    </source>
</evidence>
<evidence type="ECO:0000313" key="5">
    <source>
        <dbReference type="EMBL" id="GMN69291.1"/>
    </source>
</evidence>
<evidence type="ECO:0000256" key="2">
    <source>
        <dbReference type="ARBA" id="ARBA00022741"/>
    </source>
</evidence>
<accession>A0AA88JEG9</accession>
<evidence type="ECO:0000259" key="4">
    <source>
        <dbReference type="Pfam" id="PF18052"/>
    </source>
</evidence>